<dbReference type="GO" id="GO:0071013">
    <property type="term" value="C:catalytic step 2 spliceosome"/>
    <property type="evidence" value="ECO:0007669"/>
    <property type="project" value="TreeGrafter"/>
</dbReference>
<sequence length="322" mass="36390">MSTEDDSLHQGDDHVAATANSDTKTGDSPSTQKRKAPSPHPSEMTTSQSPKRTKRDDHDYGGSSRRGSTATTRSPTAPRQISPVERRASASMEEKKRGKRLFGGLLNTLSQTTTNSQQQRRQEIERRQQEKATHQRAEDSKHREVKLARIREVRQREQIKFEEQVKPVTVTVYLLVVEAMMLMRTRHSHLVASARFLRTKTEPRIYYLPWDLTERQEYRIKDQVQDAEDLIGQETREFKQRKDKRLGIVSEEKHSPPGDEMVIDETSQPPTVIITTTTSSSRPTGRASATADHSSKAGGSHAKEADKAGDVMVDEGEDTVIY</sequence>
<feature type="compositionally biased region" description="Basic and acidic residues" evidence="8">
    <location>
        <begin position="1"/>
        <end position="15"/>
    </location>
</feature>
<keyword evidence="4" id="KW-0805">Transcription regulation</keyword>
<feature type="domain" description="Pinin/SDK/MemA protein" evidence="9">
    <location>
        <begin position="93"/>
        <end position="225"/>
    </location>
</feature>
<feature type="compositionally biased region" description="Acidic residues" evidence="8">
    <location>
        <begin position="312"/>
        <end position="322"/>
    </location>
</feature>
<reference evidence="10 11" key="1">
    <citation type="submission" date="2023-01" db="EMBL/GenBank/DDBJ databases">
        <title>Analysis of 21 Apiospora genomes using comparative genomics revels a genus with tremendous synthesis potential of carbohydrate active enzymes and secondary metabolites.</title>
        <authorList>
            <person name="Sorensen T."/>
        </authorList>
    </citation>
    <scope>NUCLEOTIDE SEQUENCE [LARGE SCALE GENOMIC DNA]</scope>
    <source>
        <strain evidence="10 11">CBS 117206</strain>
    </source>
</reference>
<dbReference type="Pfam" id="PF04696">
    <property type="entry name" value="Pinin_SDK_memA"/>
    <property type="match status" value="1"/>
</dbReference>
<evidence type="ECO:0000256" key="4">
    <source>
        <dbReference type="ARBA" id="ARBA00023015"/>
    </source>
</evidence>
<feature type="compositionally biased region" description="Polar residues" evidence="8">
    <location>
        <begin position="18"/>
        <end position="31"/>
    </location>
</feature>
<keyword evidence="5" id="KW-0804">Transcription</keyword>
<comment type="caution">
    <text evidence="10">The sequence shown here is derived from an EMBL/GenBank/DDBJ whole genome shotgun (WGS) entry which is preliminary data.</text>
</comment>
<evidence type="ECO:0000256" key="6">
    <source>
        <dbReference type="ARBA" id="ARBA00023187"/>
    </source>
</evidence>
<keyword evidence="11" id="KW-1185">Reference proteome</keyword>
<organism evidence="10 11">
    <name type="scientific">Apiospora kogelbergensis</name>
    <dbReference type="NCBI Taxonomy" id="1337665"/>
    <lineage>
        <taxon>Eukaryota</taxon>
        <taxon>Fungi</taxon>
        <taxon>Dikarya</taxon>
        <taxon>Ascomycota</taxon>
        <taxon>Pezizomycotina</taxon>
        <taxon>Sordariomycetes</taxon>
        <taxon>Xylariomycetidae</taxon>
        <taxon>Amphisphaeriales</taxon>
        <taxon>Apiosporaceae</taxon>
        <taxon>Apiospora</taxon>
    </lineage>
</organism>
<dbReference type="InterPro" id="IPR039853">
    <property type="entry name" value="Pinin"/>
</dbReference>
<evidence type="ECO:0000256" key="2">
    <source>
        <dbReference type="ARBA" id="ARBA00010386"/>
    </source>
</evidence>
<feature type="compositionally biased region" description="Basic and acidic residues" evidence="8">
    <location>
        <begin position="84"/>
        <end position="96"/>
    </location>
</feature>
<evidence type="ECO:0000313" key="10">
    <source>
        <dbReference type="EMBL" id="KAK8100525.1"/>
    </source>
</evidence>
<keyword evidence="3" id="KW-0507">mRNA processing</keyword>
<dbReference type="PANTHER" id="PTHR12707:SF0">
    <property type="entry name" value="PININ"/>
    <property type="match status" value="1"/>
</dbReference>
<keyword evidence="7" id="KW-0539">Nucleus</keyword>
<proteinExistence type="inferred from homology"/>
<evidence type="ECO:0000256" key="7">
    <source>
        <dbReference type="ARBA" id="ARBA00023242"/>
    </source>
</evidence>
<evidence type="ECO:0000256" key="1">
    <source>
        <dbReference type="ARBA" id="ARBA00004123"/>
    </source>
</evidence>
<dbReference type="GO" id="GO:0008380">
    <property type="term" value="P:RNA splicing"/>
    <property type="evidence" value="ECO:0007669"/>
    <property type="project" value="UniProtKB-KW"/>
</dbReference>
<dbReference type="AlphaFoldDB" id="A0AAW0QBG6"/>
<feature type="compositionally biased region" description="Low complexity" evidence="8">
    <location>
        <begin position="106"/>
        <end position="119"/>
    </location>
</feature>
<gene>
    <name evidence="10" type="ORF">PG999_010899</name>
</gene>
<feature type="region of interest" description="Disordered" evidence="8">
    <location>
        <begin position="251"/>
        <end position="322"/>
    </location>
</feature>
<evidence type="ECO:0000313" key="11">
    <source>
        <dbReference type="Proteomes" id="UP001392437"/>
    </source>
</evidence>
<dbReference type="Proteomes" id="UP001392437">
    <property type="component" value="Unassembled WGS sequence"/>
</dbReference>
<accession>A0AAW0QBG6</accession>
<evidence type="ECO:0000256" key="3">
    <source>
        <dbReference type="ARBA" id="ARBA00022664"/>
    </source>
</evidence>
<comment type="similarity">
    <text evidence="2">Belongs to the pinin family.</text>
</comment>
<feature type="region of interest" description="Disordered" evidence="8">
    <location>
        <begin position="1"/>
        <end position="143"/>
    </location>
</feature>
<feature type="compositionally biased region" description="Low complexity" evidence="8">
    <location>
        <begin position="266"/>
        <end position="291"/>
    </location>
</feature>
<dbReference type="PANTHER" id="PTHR12707">
    <property type="entry name" value="PINN"/>
    <property type="match status" value="1"/>
</dbReference>
<feature type="compositionally biased region" description="Low complexity" evidence="8">
    <location>
        <begin position="61"/>
        <end position="79"/>
    </location>
</feature>
<evidence type="ECO:0000256" key="8">
    <source>
        <dbReference type="SAM" id="MobiDB-lite"/>
    </source>
</evidence>
<dbReference type="GO" id="GO:0006397">
    <property type="term" value="P:mRNA processing"/>
    <property type="evidence" value="ECO:0007669"/>
    <property type="project" value="UniProtKB-KW"/>
</dbReference>
<comment type="subcellular location">
    <subcellularLocation>
        <location evidence="1">Nucleus</location>
    </subcellularLocation>
</comment>
<dbReference type="InterPro" id="IPR006786">
    <property type="entry name" value="Pinin_SDK_MemA"/>
</dbReference>
<keyword evidence="6" id="KW-0508">mRNA splicing</keyword>
<evidence type="ECO:0000259" key="9">
    <source>
        <dbReference type="Pfam" id="PF04696"/>
    </source>
</evidence>
<protein>
    <recommendedName>
        <fullName evidence="9">Pinin/SDK/MemA protein domain-containing protein</fullName>
    </recommendedName>
</protein>
<feature type="compositionally biased region" description="Basic and acidic residues" evidence="8">
    <location>
        <begin position="120"/>
        <end position="143"/>
    </location>
</feature>
<dbReference type="EMBL" id="JAQQWP010000009">
    <property type="protein sequence ID" value="KAK8100525.1"/>
    <property type="molecule type" value="Genomic_DNA"/>
</dbReference>
<evidence type="ECO:0000256" key="5">
    <source>
        <dbReference type="ARBA" id="ARBA00023163"/>
    </source>
</evidence>
<name>A0AAW0QBG6_9PEZI</name>